<accession>A0A9N9R6C1</accession>
<organism evidence="1 2">
    <name type="scientific">Diatraea saccharalis</name>
    <name type="common">sugarcane borer</name>
    <dbReference type="NCBI Taxonomy" id="40085"/>
    <lineage>
        <taxon>Eukaryota</taxon>
        <taxon>Metazoa</taxon>
        <taxon>Ecdysozoa</taxon>
        <taxon>Arthropoda</taxon>
        <taxon>Hexapoda</taxon>
        <taxon>Insecta</taxon>
        <taxon>Pterygota</taxon>
        <taxon>Neoptera</taxon>
        <taxon>Endopterygota</taxon>
        <taxon>Lepidoptera</taxon>
        <taxon>Glossata</taxon>
        <taxon>Ditrysia</taxon>
        <taxon>Pyraloidea</taxon>
        <taxon>Crambidae</taxon>
        <taxon>Crambinae</taxon>
        <taxon>Diatraea</taxon>
    </lineage>
</organism>
<dbReference type="Gene3D" id="3.30.70.1820">
    <property type="entry name" value="L1 transposable element, RRM domain"/>
    <property type="match status" value="1"/>
</dbReference>
<evidence type="ECO:0000313" key="1">
    <source>
        <dbReference type="EMBL" id="CAG9790199.1"/>
    </source>
</evidence>
<evidence type="ECO:0000313" key="2">
    <source>
        <dbReference type="Proteomes" id="UP001153714"/>
    </source>
</evidence>
<protein>
    <submittedName>
        <fullName evidence="1">Uncharacterized protein</fullName>
    </submittedName>
</protein>
<dbReference type="Proteomes" id="UP001153714">
    <property type="component" value="Chromosome 21"/>
</dbReference>
<sequence>MSQLSDIITAQKSLEDCFMKKMQDLEAQIQSAGPSKETVAKVAEEFRTFRELMFGMLGLLRKQITECSSKIDAIETRHRRKNLIFMGVSESGTEDCRAVICEILKSKMGLKDVNKTTLTLCHRLGATSGNEHNKHRPVLVKFERYELRSAVWKAKTLLKGTSISVKEFLTKPRQIIFNKARLHFGVRCCWTQKGAIHIKTSDGKRHRVVGKEDLDCLVDIYPRGSTPTGEGSLTAKNKNKLNNLSCVLP</sequence>
<reference evidence="1" key="2">
    <citation type="submission" date="2022-10" db="EMBL/GenBank/DDBJ databases">
        <authorList>
            <consortium name="ENA_rothamsted_submissions"/>
            <consortium name="culmorum"/>
            <person name="King R."/>
        </authorList>
    </citation>
    <scope>NUCLEOTIDE SEQUENCE</scope>
</reference>
<name>A0A9N9R6C1_9NEOP</name>
<dbReference type="AlphaFoldDB" id="A0A9N9R6C1"/>
<reference evidence="1" key="1">
    <citation type="submission" date="2021-12" db="EMBL/GenBank/DDBJ databases">
        <authorList>
            <person name="King R."/>
        </authorList>
    </citation>
    <scope>NUCLEOTIDE SEQUENCE</scope>
</reference>
<proteinExistence type="predicted"/>
<dbReference type="OrthoDB" id="7481777at2759"/>
<keyword evidence="2" id="KW-1185">Reference proteome</keyword>
<gene>
    <name evidence="1" type="ORF">DIATSA_LOCUS7868</name>
</gene>
<dbReference type="EMBL" id="OU893352">
    <property type="protein sequence ID" value="CAG9790199.1"/>
    <property type="molecule type" value="Genomic_DNA"/>
</dbReference>